<keyword evidence="8 9" id="KW-0472">Membrane</keyword>
<dbReference type="GO" id="GO:0016887">
    <property type="term" value="F:ATP hydrolysis activity"/>
    <property type="evidence" value="ECO:0007669"/>
    <property type="project" value="InterPro"/>
</dbReference>
<accession>A0A062UPD2</accession>
<evidence type="ECO:0000256" key="1">
    <source>
        <dbReference type="ARBA" id="ARBA00004651"/>
    </source>
</evidence>
<keyword evidence="7 9" id="KW-1133">Transmembrane helix</keyword>
<feature type="transmembrane region" description="Helical" evidence="9">
    <location>
        <begin position="287"/>
        <end position="307"/>
    </location>
</feature>
<dbReference type="GO" id="GO:0005524">
    <property type="term" value="F:ATP binding"/>
    <property type="evidence" value="ECO:0007669"/>
    <property type="project" value="UniProtKB-KW"/>
</dbReference>
<reference evidence="12 13" key="1">
    <citation type="journal article" date="2014" name="Antonie Van Leeuwenhoek">
        <title>Hyphomonas beringensis sp. nov. and Hyphomonas chukchiensis sp. nov., isolated from surface seawater of the Bering Sea and Chukchi Sea.</title>
        <authorList>
            <person name="Li C."/>
            <person name="Lai Q."/>
            <person name="Li G."/>
            <person name="Dong C."/>
            <person name="Wang J."/>
            <person name="Liao Y."/>
            <person name="Shao Z."/>
        </authorList>
    </citation>
    <scope>NUCLEOTIDE SEQUENCE [LARGE SCALE GENOMIC DNA]</scope>
    <source>
        <strain evidence="12 13">BH-BN04-4</strain>
    </source>
</reference>
<name>A0A062UPD2_9PROT</name>
<dbReference type="PANTHER" id="PTHR43394">
    <property type="entry name" value="ATP-DEPENDENT PERMEASE MDL1, MITOCHONDRIAL"/>
    <property type="match status" value="1"/>
</dbReference>
<dbReference type="AlphaFoldDB" id="A0A062UPD2"/>
<dbReference type="InterPro" id="IPR011527">
    <property type="entry name" value="ABC1_TM_dom"/>
</dbReference>
<organism evidence="12 13">
    <name type="scientific">Hyphomonas chukchiensis</name>
    <dbReference type="NCBI Taxonomy" id="1280947"/>
    <lineage>
        <taxon>Bacteria</taxon>
        <taxon>Pseudomonadati</taxon>
        <taxon>Pseudomonadota</taxon>
        <taxon>Alphaproteobacteria</taxon>
        <taxon>Hyphomonadales</taxon>
        <taxon>Hyphomonadaceae</taxon>
        <taxon>Hyphomonas</taxon>
    </lineage>
</organism>
<dbReference type="SMART" id="SM00382">
    <property type="entry name" value="AAA"/>
    <property type="match status" value="1"/>
</dbReference>
<dbReference type="InterPro" id="IPR017871">
    <property type="entry name" value="ABC_transporter-like_CS"/>
</dbReference>
<evidence type="ECO:0000256" key="6">
    <source>
        <dbReference type="ARBA" id="ARBA00022840"/>
    </source>
</evidence>
<comment type="caution">
    <text evidence="12">The sequence shown here is derived from an EMBL/GenBank/DDBJ whole genome shotgun (WGS) entry which is preliminary data.</text>
</comment>
<keyword evidence="13" id="KW-1185">Reference proteome</keyword>
<feature type="transmembrane region" description="Helical" evidence="9">
    <location>
        <begin position="183"/>
        <end position="201"/>
    </location>
</feature>
<dbReference type="InterPro" id="IPR003439">
    <property type="entry name" value="ABC_transporter-like_ATP-bd"/>
</dbReference>
<dbReference type="eggNOG" id="COG1132">
    <property type="taxonomic scope" value="Bacteria"/>
</dbReference>
<dbReference type="PATRIC" id="fig|1280947.3.peg.428"/>
<dbReference type="PROSITE" id="PS50893">
    <property type="entry name" value="ABC_TRANSPORTER_2"/>
    <property type="match status" value="1"/>
</dbReference>
<evidence type="ECO:0000256" key="7">
    <source>
        <dbReference type="ARBA" id="ARBA00022989"/>
    </source>
</evidence>
<keyword evidence="5" id="KW-0547">Nucleotide-binding</keyword>
<sequence>MNPKRPAQKDFPMADSETRLVEDRRTTLPDGGEALGRPKARSLKPLTLLLPYFRKHWITVIIAGVFLILAAASSLLIPVLLGRAADAGQSAEGNVQNLLELINKAFFWVFLAAIGSGTLGAVRFYFVSRFGERVAADLRRDLYAHLLKLSPAYHSKMRSGEAVSRLTADITLIETFLGTSASMAARTLLTTTGALVMMMVVNWKLGLTLLAMLPVAILPVLGIGRIIRKMSNRAQSRLSDAGAEAAEALDAIELVQAYGREDGRLASFTTAVEATFAAAMKRIGARALMIVMVSVLLFGGFVGVLWLGARGVATGEMTFGNLASMVMYALYAGSGIGMLAEVYGEVMRAAGAADRAAEVLNTDIEIAAPDHPVALPPKVTGALTFDHVTFRYGEETLSALEDFSLTVKPGEFVALVGPSGAGKTSVFRLALRLFDPQKGTVSLDGVASVSADPSDWRHQFAYAPQESALFTGTAGENIAFGTDNPDAALLEHAARMAEAMDFLNAKEGLATDLGQKGRSLSGGQRQRVALARALVRDAPVLLLDEATSALDSESEAAVRRAIANAAEGRTTLVIAHRLSTVRRADRIVVMEQGRIVEEGTHDELVAKGGLYARLAELQFASEQA</sequence>
<feature type="transmembrane region" description="Helical" evidence="9">
    <location>
        <begin position="105"/>
        <end position="126"/>
    </location>
</feature>
<dbReference type="InterPro" id="IPR036640">
    <property type="entry name" value="ABC1_TM_sf"/>
</dbReference>
<dbReference type="Pfam" id="PF00664">
    <property type="entry name" value="ABC_membrane"/>
    <property type="match status" value="1"/>
</dbReference>
<dbReference type="Proteomes" id="UP000027190">
    <property type="component" value="Unassembled WGS sequence"/>
</dbReference>
<evidence type="ECO:0000256" key="8">
    <source>
        <dbReference type="ARBA" id="ARBA00023136"/>
    </source>
</evidence>
<dbReference type="STRING" id="1280947.HY30_02170"/>
<evidence type="ECO:0000259" key="10">
    <source>
        <dbReference type="PROSITE" id="PS50893"/>
    </source>
</evidence>
<evidence type="ECO:0000313" key="12">
    <source>
        <dbReference type="EMBL" id="KCZ61170.1"/>
    </source>
</evidence>
<feature type="domain" description="ABC transporter" evidence="10">
    <location>
        <begin position="383"/>
        <end position="617"/>
    </location>
</feature>
<dbReference type="GO" id="GO:0005886">
    <property type="term" value="C:plasma membrane"/>
    <property type="evidence" value="ECO:0007669"/>
    <property type="project" value="UniProtKB-SubCell"/>
</dbReference>
<dbReference type="InterPro" id="IPR039421">
    <property type="entry name" value="Type_1_exporter"/>
</dbReference>
<evidence type="ECO:0000256" key="9">
    <source>
        <dbReference type="SAM" id="Phobius"/>
    </source>
</evidence>
<proteinExistence type="predicted"/>
<dbReference type="Gene3D" id="3.40.50.300">
    <property type="entry name" value="P-loop containing nucleotide triphosphate hydrolases"/>
    <property type="match status" value="1"/>
</dbReference>
<dbReference type="GO" id="GO:0015421">
    <property type="term" value="F:ABC-type oligopeptide transporter activity"/>
    <property type="evidence" value="ECO:0007669"/>
    <property type="project" value="TreeGrafter"/>
</dbReference>
<dbReference type="Gene3D" id="1.20.1560.10">
    <property type="entry name" value="ABC transporter type 1, transmembrane domain"/>
    <property type="match status" value="1"/>
</dbReference>
<evidence type="ECO:0008006" key="14">
    <source>
        <dbReference type="Google" id="ProtNLM"/>
    </source>
</evidence>
<dbReference type="PANTHER" id="PTHR43394:SF1">
    <property type="entry name" value="ATP-BINDING CASSETTE SUB-FAMILY B MEMBER 10, MITOCHONDRIAL"/>
    <property type="match status" value="1"/>
</dbReference>
<dbReference type="Pfam" id="PF00005">
    <property type="entry name" value="ABC_tran"/>
    <property type="match status" value="1"/>
</dbReference>
<keyword evidence="2" id="KW-0813">Transport</keyword>
<evidence type="ECO:0000256" key="3">
    <source>
        <dbReference type="ARBA" id="ARBA00022475"/>
    </source>
</evidence>
<dbReference type="SUPFAM" id="SSF90123">
    <property type="entry name" value="ABC transporter transmembrane region"/>
    <property type="match status" value="1"/>
</dbReference>
<feature type="transmembrane region" description="Helical" evidence="9">
    <location>
        <begin position="319"/>
        <end position="340"/>
    </location>
</feature>
<dbReference type="InterPro" id="IPR027417">
    <property type="entry name" value="P-loop_NTPase"/>
</dbReference>
<feature type="transmembrane region" description="Helical" evidence="9">
    <location>
        <begin position="57"/>
        <end position="85"/>
    </location>
</feature>
<evidence type="ECO:0000256" key="4">
    <source>
        <dbReference type="ARBA" id="ARBA00022692"/>
    </source>
</evidence>
<dbReference type="CDD" id="cd18575">
    <property type="entry name" value="ABC_6TM_bac_exporter_ABCB8_10_like"/>
    <property type="match status" value="1"/>
</dbReference>
<feature type="domain" description="ABC transmembrane type-1" evidence="11">
    <location>
        <begin position="61"/>
        <end position="348"/>
    </location>
</feature>
<evidence type="ECO:0000259" key="11">
    <source>
        <dbReference type="PROSITE" id="PS50929"/>
    </source>
</evidence>
<evidence type="ECO:0000313" key="13">
    <source>
        <dbReference type="Proteomes" id="UP000027190"/>
    </source>
</evidence>
<dbReference type="PROSITE" id="PS50929">
    <property type="entry name" value="ABC_TM1F"/>
    <property type="match status" value="1"/>
</dbReference>
<comment type="subcellular location">
    <subcellularLocation>
        <location evidence="1">Cell membrane</location>
        <topology evidence="1">Multi-pass membrane protein</topology>
    </subcellularLocation>
</comment>
<dbReference type="PROSITE" id="PS00211">
    <property type="entry name" value="ABC_TRANSPORTER_1"/>
    <property type="match status" value="1"/>
</dbReference>
<keyword evidence="3" id="KW-1003">Cell membrane</keyword>
<dbReference type="EMBL" id="AWFG01000001">
    <property type="protein sequence ID" value="KCZ61170.1"/>
    <property type="molecule type" value="Genomic_DNA"/>
</dbReference>
<evidence type="ECO:0000256" key="5">
    <source>
        <dbReference type="ARBA" id="ARBA00022741"/>
    </source>
</evidence>
<keyword evidence="4 9" id="KW-0812">Transmembrane</keyword>
<feature type="transmembrane region" description="Helical" evidence="9">
    <location>
        <begin position="207"/>
        <end position="227"/>
    </location>
</feature>
<dbReference type="FunFam" id="3.40.50.300:FF:000221">
    <property type="entry name" value="Multidrug ABC transporter ATP-binding protein"/>
    <property type="match status" value="1"/>
</dbReference>
<gene>
    <name evidence="12" type="ORF">HY30_02170</name>
</gene>
<dbReference type="SUPFAM" id="SSF52540">
    <property type="entry name" value="P-loop containing nucleoside triphosphate hydrolases"/>
    <property type="match status" value="1"/>
</dbReference>
<protein>
    <recommendedName>
        <fullName evidence="14">ABC transporter permease</fullName>
    </recommendedName>
</protein>
<dbReference type="InterPro" id="IPR003593">
    <property type="entry name" value="AAA+_ATPase"/>
</dbReference>
<keyword evidence="6" id="KW-0067">ATP-binding</keyword>
<evidence type="ECO:0000256" key="2">
    <source>
        <dbReference type="ARBA" id="ARBA00022448"/>
    </source>
</evidence>